<dbReference type="Gene3D" id="3.90.1150.30">
    <property type="match status" value="1"/>
</dbReference>
<keyword evidence="2" id="KW-1185">Reference proteome</keyword>
<evidence type="ECO:0000313" key="1">
    <source>
        <dbReference type="EMBL" id="MFB9470072.1"/>
    </source>
</evidence>
<sequence>MVTVEDVRRFALTLPRTTEHLIRDRVKFRVGRIVYVAFSRDETIMGFGFPKEERAALVAADPGTFLLPRESDLRYHWVEARMAALEPDEMRELVLEAWRMCVPKKVRLEQERAATP</sequence>
<name>A0ABV5NIN7_9ACTN</name>
<dbReference type="SUPFAM" id="SSF142906">
    <property type="entry name" value="YjbR-like"/>
    <property type="match status" value="1"/>
</dbReference>
<protein>
    <submittedName>
        <fullName evidence="1">MmcQ/YjbR family DNA-binding protein</fullName>
    </submittedName>
</protein>
<dbReference type="Proteomes" id="UP001589568">
    <property type="component" value="Unassembled WGS sequence"/>
</dbReference>
<gene>
    <name evidence="1" type="ORF">ACFFR3_11180</name>
</gene>
<keyword evidence="1" id="KW-0238">DNA-binding</keyword>
<comment type="caution">
    <text evidence="1">The sequence shown here is derived from an EMBL/GenBank/DDBJ whole genome shotgun (WGS) entry which is preliminary data.</text>
</comment>
<evidence type="ECO:0000313" key="2">
    <source>
        <dbReference type="Proteomes" id="UP001589568"/>
    </source>
</evidence>
<dbReference type="GO" id="GO:0003677">
    <property type="term" value="F:DNA binding"/>
    <property type="evidence" value="ECO:0007669"/>
    <property type="project" value="UniProtKB-KW"/>
</dbReference>
<accession>A0ABV5NIN7</accession>
<organism evidence="1 2">
    <name type="scientific">Nonomuraea salmonea</name>
    <dbReference type="NCBI Taxonomy" id="46181"/>
    <lineage>
        <taxon>Bacteria</taxon>
        <taxon>Bacillati</taxon>
        <taxon>Actinomycetota</taxon>
        <taxon>Actinomycetes</taxon>
        <taxon>Streptosporangiales</taxon>
        <taxon>Streptosporangiaceae</taxon>
        <taxon>Nonomuraea</taxon>
    </lineage>
</organism>
<reference evidence="1 2" key="1">
    <citation type="submission" date="2024-09" db="EMBL/GenBank/DDBJ databases">
        <authorList>
            <person name="Sun Q."/>
            <person name="Mori K."/>
        </authorList>
    </citation>
    <scope>NUCLEOTIDE SEQUENCE [LARGE SCALE GENOMIC DNA]</scope>
    <source>
        <strain evidence="1 2">JCM 3324</strain>
    </source>
</reference>
<dbReference type="InterPro" id="IPR058532">
    <property type="entry name" value="YjbR/MT2646/Rv2570-like"/>
</dbReference>
<dbReference type="EMBL" id="JBHMCF010000011">
    <property type="protein sequence ID" value="MFB9470072.1"/>
    <property type="molecule type" value="Genomic_DNA"/>
</dbReference>
<dbReference type="InterPro" id="IPR038056">
    <property type="entry name" value="YjbR-like_sf"/>
</dbReference>
<dbReference type="RefSeq" id="WP_345403336.1">
    <property type="nucleotide sequence ID" value="NZ_BAAAXS010000001.1"/>
</dbReference>
<proteinExistence type="predicted"/>
<dbReference type="Pfam" id="PF04237">
    <property type="entry name" value="YjbR"/>
    <property type="match status" value="1"/>
</dbReference>